<dbReference type="InterPro" id="IPR011009">
    <property type="entry name" value="Kinase-like_dom_sf"/>
</dbReference>
<dbReference type="OrthoDB" id="10252171at2759"/>
<dbReference type="RefSeq" id="XP_031023392.1">
    <property type="nucleotide sequence ID" value="XM_031170629.1"/>
</dbReference>
<reference evidence="6 7" key="1">
    <citation type="journal article" date="2019" name="Sci. Rep.">
        <title>Comparative genomics of chytrid fungi reveal insights into the obligate biotrophic and pathogenic lifestyle of Synchytrium endobioticum.</title>
        <authorList>
            <person name="van de Vossenberg B.T.L.H."/>
            <person name="Warris S."/>
            <person name="Nguyen H.D.T."/>
            <person name="van Gent-Pelzer M.P.E."/>
            <person name="Joly D.L."/>
            <person name="van de Geest H.C."/>
            <person name="Bonants P.J.M."/>
            <person name="Smith D.S."/>
            <person name="Levesque C.A."/>
            <person name="van der Lee T.A.J."/>
        </authorList>
    </citation>
    <scope>NUCLEOTIDE SEQUENCE [LARGE SCALE GENOMIC DNA]</scope>
    <source>
        <strain evidence="6 7">JEL517</strain>
    </source>
</reference>
<feature type="compositionally biased region" description="Basic and acidic residues" evidence="4">
    <location>
        <begin position="384"/>
        <end position="393"/>
    </location>
</feature>
<feature type="region of interest" description="Disordered" evidence="4">
    <location>
        <begin position="145"/>
        <end position="168"/>
    </location>
</feature>
<feature type="compositionally biased region" description="Low complexity" evidence="4">
    <location>
        <begin position="331"/>
        <end position="344"/>
    </location>
</feature>
<sequence length="723" mass="80479">MDLNYPNRPPPPIPRVAEKMALMKPRCVDEGYTSLASMRVSQVKPSTHTLLNQSSLETVIATSPPHDEANIKTRCSSSTVSKTIDDLYQSNYNDDNVVSPDLQKRRTVYIDSQNATFVENRGGLSDAIAAEERIENDLSLYREASAGSLGSESDLSESRLPPSMSLPDTPTVTHLSRWPPVQNLASVAADSNTNSEEDLSSMIQDVDDMVISTLSQDSSAKTTVVTAEPTSAPKAPRKALGWSARLSSLAAPLHLVNSLRQQLQGYSHHQQPQAPTSAGTPATSAHQQQVQPVSSSFSSLPPPPPYTSSTSISNLLPPQTVKESTTSNSKAVTAQTPATAATTTQFRSSPLLRRFIHGNKVVPSIADKFRQHDEDSKIIASAEISHDEKEKAPSIDQDDDADDDYGTPKSRNAKRFKCPAFDLKYKTLKKLGSGGHSTVRLAQTIADPSKRVVCKFIRSSSVWHWHRPSPARPKVPLEIHLMRQLAIQQPPHPAIVKYIEHFEYNTRYIIVMEYLGEDWVDLYDYVEVHGPVREDHSREIFTQIVDAIEFLHKLGYSHNDVKDENIMINTKTREVKIIDFGSATPLIPGQTASLFFGTKKFAAPEAVQGLPYYPEAQEVWALGALLYVLLFKMDPFRGDREIVELDISRRIERLRQMGKRDGGADISDAAATACRVMLEKDWSRRIRVKDIKKLAFFRPSSRKHVPKLSSFAEGEDDEEEEWV</sequence>
<dbReference type="GO" id="GO:0005829">
    <property type="term" value="C:cytosol"/>
    <property type="evidence" value="ECO:0007669"/>
    <property type="project" value="TreeGrafter"/>
</dbReference>
<evidence type="ECO:0000313" key="6">
    <source>
        <dbReference type="EMBL" id="TPX32130.1"/>
    </source>
</evidence>
<dbReference type="AlphaFoldDB" id="A0A507BQU4"/>
<proteinExistence type="predicted"/>
<feature type="domain" description="Protein kinase" evidence="5">
    <location>
        <begin position="425"/>
        <end position="697"/>
    </location>
</feature>
<comment type="caution">
    <text evidence="6">The sequence shown here is derived from an EMBL/GenBank/DDBJ whole genome shotgun (WGS) entry which is preliminary data.</text>
</comment>
<dbReference type="Pfam" id="PF00069">
    <property type="entry name" value="Pkinase"/>
    <property type="match status" value="1"/>
</dbReference>
<dbReference type="GeneID" id="42005926"/>
<feature type="region of interest" description="Disordered" evidence="4">
    <location>
        <begin position="263"/>
        <end position="345"/>
    </location>
</feature>
<organism evidence="6 7">
    <name type="scientific">Synchytrium microbalum</name>
    <dbReference type="NCBI Taxonomy" id="1806994"/>
    <lineage>
        <taxon>Eukaryota</taxon>
        <taxon>Fungi</taxon>
        <taxon>Fungi incertae sedis</taxon>
        <taxon>Chytridiomycota</taxon>
        <taxon>Chytridiomycota incertae sedis</taxon>
        <taxon>Chytridiomycetes</taxon>
        <taxon>Synchytriales</taxon>
        <taxon>Synchytriaceae</taxon>
        <taxon>Synchytrium</taxon>
    </lineage>
</organism>
<dbReference type="Proteomes" id="UP000319731">
    <property type="component" value="Unassembled WGS sequence"/>
</dbReference>
<feature type="region of interest" description="Disordered" evidence="4">
    <location>
        <begin position="381"/>
        <end position="411"/>
    </location>
</feature>
<dbReference type="InterPro" id="IPR000719">
    <property type="entry name" value="Prot_kinase_dom"/>
</dbReference>
<dbReference type="PROSITE" id="PS00108">
    <property type="entry name" value="PROTEIN_KINASE_ST"/>
    <property type="match status" value="1"/>
</dbReference>
<feature type="compositionally biased region" description="Acidic residues" evidence="4">
    <location>
        <begin position="396"/>
        <end position="405"/>
    </location>
</feature>
<accession>A0A507BQU4</accession>
<gene>
    <name evidence="6" type="ORF">SmJEL517_g04701</name>
</gene>
<dbReference type="PROSITE" id="PS00107">
    <property type="entry name" value="PROTEIN_KINASE_ATP"/>
    <property type="match status" value="1"/>
</dbReference>
<keyword evidence="2 3" id="KW-0067">ATP-binding</keyword>
<dbReference type="InterPro" id="IPR017441">
    <property type="entry name" value="Protein_kinase_ATP_BS"/>
</dbReference>
<dbReference type="Gene3D" id="1.10.510.10">
    <property type="entry name" value="Transferase(Phosphotransferase) domain 1"/>
    <property type="match status" value="1"/>
</dbReference>
<dbReference type="SMART" id="SM00220">
    <property type="entry name" value="S_TKc"/>
    <property type="match status" value="1"/>
</dbReference>
<dbReference type="GO" id="GO:0005634">
    <property type="term" value="C:nucleus"/>
    <property type="evidence" value="ECO:0007669"/>
    <property type="project" value="TreeGrafter"/>
</dbReference>
<dbReference type="GO" id="GO:0035556">
    <property type="term" value="P:intracellular signal transduction"/>
    <property type="evidence" value="ECO:0007669"/>
    <property type="project" value="TreeGrafter"/>
</dbReference>
<evidence type="ECO:0000256" key="3">
    <source>
        <dbReference type="PROSITE-ProRule" id="PRU10141"/>
    </source>
</evidence>
<dbReference type="InterPro" id="IPR008271">
    <property type="entry name" value="Ser/Thr_kinase_AS"/>
</dbReference>
<feature type="compositionally biased region" description="Low complexity" evidence="4">
    <location>
        <begin position="270"/>
        <end position="285"/>
    </location>
</feature>
<evidence type="ECO:0000256" key="1">
    <source>
        <dbReference type="ARBA" id="ARBA00022741"/>
    </source>
</evidence>
<evidence type="ECO:0000256" key="4">
    <source>
        <dbReference type="SAM" id="MobiDB-lite"/>
    </source>
</evidence>
<dbReference type="PANTHER" id="PTHR24346">
    <property type="entry name" value="MAP/MICROTUBULE AFFINITY-REGULATING KINASE"/>
    <property type="match status" value="1"/>
</dbReference>
<evidence type="ECO:0000256" key="2">
    <source>
        <dbReference type="ARBA" id="ARBA00022840"/>
    </source>
</evidence>
<dbReference type="PROSITE" id="PS50011">
    <property type="entry name" value="PROTEIN_KINASE_DOM"/>
    <property type="match status" value="1"/>
</dbReference>
<feature type="region of interest" description="Disordered" evidence="4">
    <location>
        <begin position="215"/>
        <end position="238"/>
    </location>
</feature>
<feature type="compositionally biased region" description="Polar residues" evidence="4">
    <location>
        <begin position="314"/>
        <end position="330"/>
    </location>
</feature>
<keyword evidence="1 3" id="KW-0547">Nucleotide-binding</keyword>
<protein>
    <recommendedName>
        <fullName evidence="5">Protein kinase domain-containing protein</fullName>
    </recommendedName>
</protein>
<keyword evidence="7" id="KW-1185">Reference proteome</keyword>
<dbReference type="EMBL" id="QEAO01000034">
    <property type="protein sequence ID" value="TPX32130.1"/>
    <property type="molecule type" value="Genomic_DNA"/>
</dbReference>
<dbReference type="PANTHER" id="PTHR24346:SF51">
    <property type="entry name" value="PAS DOMAIN-CONTAINING SERINE_THREONINE-PROTEIN KINASE"/>
    <property type="match status" value="1"/>
</dbReference>
<name>A0A507BQU4_9FUNG</name>
<dbReference type="GO" id="GO:0005524">
    <property type="term" value="F:ATP binding"/>
    <property type="evidence" value="ECO:0007669"/>
    <property type="project" value="UniProtKB-UniRule"/>
</dbReference>
<feature type="compositionally biased region" description="Polar residues" evidence="4">
    <location>
        <begin position="215"/>
        <end position="229"/>
    </location>
</feature>
<dbReference type="Gene3D" id="3.30.200.20">
    <property type="entry name" value="Phosphorylase Kinase, domain 1"/>
    <property type="match status" value="1"/>
</dbReference>
<dbReference type="SUPFAM" id="SSF56112">
    <property type="entry name" value="Protein kinase-like (PK-like)"/>
    <property type="match status" value="1"/>
</dbReference>
<dbReference type="GO" id="GO:0045719">
    <property type="term" value="P:negative regulation of glycogen biosynthetic process"/>
    <property type="evidence" value="ECO:0007669"/>
    <property type="project" value="TreeGrafter"/>
</dbReference>
<evidence type="ECO:0000259" key="5">
    <source>
        <dbReference type="PROSITE" id="PS50011"/>
    </source>
</evidence>
<dbReference type="STRING" id="1806994.A0A507BQU4"/>
<dbReference type="GO" id="GO:0004674">
    <property type="term" value="F:protein serine/threonine kinase activity"/>
    <property type="evidence" value="ECO:0007669"/>
    <property type="project" value="TreeGrafter"/>
</dbReference>
<evidence type="ECO:0000313" key="7">
    <source>
        <dbReference type="Proteomes" id="UP000319731"/>
    </source>
</evidence>
<feature type="binding site" evidence="3">
    <location>
        <position position="455"/>
    </location>
    <ligand>
        <name>ATP</name>
        <dbReference type="ChEBI" id="CHEBI:30616"/>
    </ligand>
</feature>